<dbReference type="eggNOG" id="ENOG502QWJ5">
    <property type="taxonomic scope" value="Eukaryota"/>
</dbReference>
<dbReference type="Gene3D" id="1.10.510.10">
    <property type="entry name" value="Transferase(Phosphotransferase) domain 1"/>
    <property type="match status" value="1"/>
</dbReference>
<dbReference type="GO" id="GO:0004674">
    <property type="term" value="F:protein serine/threonine kinase activity"/>
    <property type="evidence" value="ECO:0000318"/>
    <property type="project" value="GO_Central"/>
</dbReference>
<dbReference type="InterPro" id="IPR011009">
    <property type="entry name" value="Kinase-like_dom_sf"/>
</dbReference>
<dbReference type="Proteomes" id="UP000001357">
    <property type="component" value="Unassembled WGS sequence"/>
</dbReference>
<evidence type="ECO:0000313" key="1">
    <source>
        <dbReference type="EMBL" id="EDQ88143.1"/>
    </source>
</evidence>
<proteinExistence type="predicted"/>
<keyword evidence="2" id="KW-1185">Reference proteome</keyword>
<dbReference type="RefSeq" id="XP_001747219.1">
    <property type="nucleotide sequence ID" value="XM_001747167.1"/>
</dbReference>
<name>A9V380_MONBE</name>
<dbReference type="SUPFAM" id="SSF56112">
    <property type="entry name" value="Protein kinase-like (PK-like)"/>
    <property type="match status" value="1"/>
</dbReference>
<sequence length="333" mass="37216">MGDFVDFIQDNLWLHVRSQLAELLAEAASMNCQYYLRGHPSMRLHQHLPQIGSRTKKSWFAIQKMNGPDQVLALVPRASRCVFPLNISVRKHLRAILASLQHPYIQPMTELDFLSEQCSPLAPWENKYKRRGRPFPPGRIARTTFQIIEGIEFLTSKGLQYRNLHSGNIILQDGIPRKDRDRFDTVCLGHVVYEMAMGQESADARPNMNELIGQCPPQVVELLAFIFYNAEGRVPTLQEVKAHPFVAQIKPKDVRELHEYNPLQPASLHANRTGHVHAEIIGASASAGPASNDPHRGIDASATPAGGGCRCDRTCLTPITKLSEAKSSAMLMT</sequence>
<dbReference type="AlphaFoldDB" id="A9V380"/>
<accession>A9V380</accession>
<dbReference type="KEGG" id="mbr:MONBRDRAFT_9459"/>
<evidence type="ECO:0008006" key="3">
    <source>
        <dbReference type="Google" id="ProtNLM"/>
    </source>
</evidence>
<protein>
    <recommendedName>
        <fullName evidence="3">Protein kinase domain-containing protein</fullName>
    </recommendedName>
</protein>
<gene>
    <name evidence="1" type="ORF">MONBRDRAFT_9459</name>
</gene>
<organism evidence="1 2">
    <name type="scientific">Monosiga brevicollis</name>
    <name type="common">Choanoflagellate</name>
    <dbReference type="NCBI Taxonomy" id="81824"/>
    <lineage>
        <taxon>Eukaryota</taxon>
        <taxon>Choanoflagellata</taxon>
        <taxon>Craspedida</taxon>
        <taxon>Salpingoecidae</taxon>
        <taxon>Monosiga</taxon>
    </lineage>
</organism>
<reference evidence="1 2" key="1">
    <citation type="journal article" date="2008" name="Nature">
        <title>The genome of the choanoflagellate Monosiga brevicollis and the origin of metazoans.</title>
        <authorList>
            <consortium name="JGI Sequencing"/>
            <person name="King N."/>
            <person name="Westbrook M.J."/>
            <person name="Young S.L."/>
            <person name="Kuo A."/>
            <person name="Abedin M."/>
            <person name="Chapman J."/>
            <person name="Fairclough S."/>
            <person name="Hellsten U."/>
            <person name="Isogai Y."/>
            <person name="Letunic I."/>
            <person name="Marr M."/>
            <person name="Pincus D."/>
            <person name="Putnam N."/>
            <person name="Rokas A."/>
            <person name="Wright K.J."/>
            <person name="Zuzow R."/>
            <person name="Dirks W."/>
            <person name="Good M."/>
            <person name="Goodstein D."/>
            <person name="Lemons D."/>
            <person name="Li W."/>
            <person name="Lyons J.B."/>
            <person name="Morris A."/>
            <person name="Nichols S."/>
            <person name="Richter D.J."/>
            <person name="Salamov A."/>
            <person name="Bork P."/>
            <person name="Lim W.A."/>
            <person name="Manning G."/>
            <person name="Miller W.T."/>
            <person name="McGinnis W."/>
            <person name="Shapiro H."/>
            <person name="Tjian R."/>
            <person name="Grigoriev I.V."/>
            <person name="Rokhsar D."/>
        </authorList>
    </citation>
    <scope>NUCLEOTIDE SEQUENCE [LARGE SCALE GENOMIC DNA]</scope>
    <source>
        <strain evidence="2">MX1 / ATCC 50154</strain>
    </source>
</reference>
<dbReference type="EMBL" id="CH991556">
    <property type="protein sequence ID" value="EDQ88143.1"/>
    <property type="molecule type" value="Genomic_DNA"/>
</dbReference>
<evidence type="ECO:0000313" key="2">
    <source>
        <dbReference type="Proteomes" id="UP000001357"/>
    </source>
</evidence>
<dbReference type="InParanoid" id="A9V380"/>
<dbReference type="GeneID" id="5892366"/>